<keyword evidence="4" id="KW-1185">Reference proteome</keyword>
<evidence type="ECO:0000259" key="2">
    <source>
        <dbReference type="Pfam" id="PF01337"/>
    </source>
</evidence>
<evidence type="ECO:0000313" key="4">
    <source>
        <dbReference type="Proteomes" id="UP001597542"/>
    </source>
</evidence>
<protein>
    <submittedName>
        <fullName evidence="3">Barstar family protein</fullName>
    </submittedName>
</protein>
<dbReference type="Pfam" id="PF01337">
    <property type="entry name" value="Barstar"/>
    <property type="match status" value="1"/>
</dbReference>
<sequence>MKMNIRTGVTHIDSVRVNVVDLISGEADGRVFILNTGPGRGSAPFFDAVRAVFPLNPPVVGSNSWDSLSDSLWQGLFELQASRIIVWWEDARLFKKNNPSEYEIALGILSDISGSLADSRATQGRVKRVSILVSSN</sequence>
<reference evidence="4" key="1">
    <citation type="journal article" date="2019" name="Int. J. Syst. Evol. Microbiol.">
        <title>The Global Catalogue of Microorganisms (GCM) 10K type strain sequencing project: providing services to taxonomists for standard genome sequencing and annotation.</title>
        <authorList>
            <consortium name="The Broad Institute Genomics Platform"/>
            <consortium name="The Broad Institute Genome Sequencing Center for Infectious Disease"/>
            <person name="Wu L."/>
            <person name="Ma J."/>
        </authorList>
    </citation>
    <scope>NUCLEOTIDE SEQUENCE [LARGE SCALE GENOMIC DNA]</scope>
    <source>
        <strain evidence="4">CGMCC 4.7638</strain>
    </source>
</reference>
<gene>
    <name evidence="3" type="ORF">ACFSUT_23610</name>
</gene>
<evidence type="ECO:0000313" key="3">
    <source>
        <dbReference type="EMBL" id="MFD2483290.1"/>
    </source>
</evidence>
<comment type="similarity">
    <text evidence="1">Belongs to the barstar family.</text>
</comment>
<dbReference type="SUPFAM" id="SSF52038">
    <property type="entry name" value="Barstar-related"/>
    <property type="match status" value="1"/>
</dbReference>
<proteinExistence type="inferred from homology"/>
<organism evidence="3 4">
    <name type="scientific">Amycolatopsis albidoflavus</name>
    <dbReference type="NCBI Taxonomy" id="102226"/>
    <lineage>
        <taxon>Bacteria</taxon>
        <taxon>Bacillati</taxon>
        <taxon>Actinomycetota</taxon>
        <taxon>Actinomycetes</taxon>
        <taxon>Pseudonocardiales</taxon>
        <taxon>Pseudonocardiaceae</taxon>
        <taxon>Amycolatopsis</taxon>
    </lineage>
</organism>
<accession>A0ABW5I2H0</accession>
<comment type="caution">
    <text evidence="3">The sequence shown here is derived from an EMBL/GenBank/DDBJ whole genome shotgun (WGS) entry which is preliminary data.</text>
</comment>
<dbReference type="Proteomes" id="UP001597542">
    <property type="component" value="Unassembled WGS sequence"/>
</dbReference>
<dbReference type="EMBL" id="JBHUKQ010000013">
    <property type="protein sequence ID" value="MFD2483290.1"/>
    <property type="molecule type" value="Genomic_DNA"/>
</dbReference>
<evidence type="ECO:0000256" key="1">
    <source>
        <dbReference type="ARBA" id="ARBA00006845"/>
    </source>
</evidence>
<dbReference type="InterPro" id="IPR035905">
    <property type="entry name" value="Barstar-like_sf"/>
</dbReference>
<name>A0ABW5I2H0_9PSEU</name>
<dbReference type="RefSeq" id="WP_344271329.1">
    <property type="nucleotide sequence ID" value="NZ_BAAAHV010000009.1"/>
</dbReference>
<feature type="domain" description="Barstar (barnase inhibitor)" evidence="2">
    <location>
        <begin position="40"/>
        <end position="119"/>
    </location>
</feature>
<dbReference type="InterPro" id="IPR000468">
    <property type="entry name" value="Barstar"/>
</dbReference>